<proteinExistence type="predicted"/>
<dbReference type="HOGENOM" id="CLU_3150422_0_0_4"/>
<dbReference type="EMBL" id="CM000832">
    <property type="protein sequence ID" value="EET09094.1"/>
    <property type="molecule type" value="Genomic_DNA"/>
</dbReference>
<reference evidence="1" key="1">
    <citation type="submission" date="2009-05" db="EMBL/GenBank/DDBJ databases">
        <authorList>
            <person name="Harkins D.M."/>
            <person name="DeShazer D."/>
            <person name="Woods D.E."/>
            <person name="Brinkac L.M."/>
            <person name="Brown K.A."/>
            <person name="Hung G.C."/>
            <person name="Tuanyok A."/>
            <person name="Zhang B."/>
            <person name="Nierman W.C."/>
        </authorList>
    </citation>
    <scope>NUCLEOTIDE SEQUENCE [LARGE SCALE GENOMIC DNA]</scope>
    <source>
        <strain evidence="1">1710a</strain>
    </source>
</reference>
<protein>
    <submittedName>
        <fullName evidence="1">Phage integrase family domain protein</fullName>
    </submittedName>
</protein>
<name>A0A0E1W9L6_BURPE</name>
<dbReference type="AlphaFoldDB" id="A0A0E1W9L6"/>
<dbReference type="Proteomes" id="UP000001812">
    <property type="component" value="Chromosome I"/>
</dbReference>
<gene>
    <name evidence="1" type="ORF">BURPS1710A_1085</name>
</gene>
<sequence>MQQRCRRLSPIEDERLRAPPSSAAECERIGSGAPVLPQFTCNCPPSSE</sequence>
<evidence type="ECO:0000313" key="1">
    <source>
        <dbReference type="EMBL" id="EET09094.1"/>
    </source>
</evidence>
<organism evidence="1">
    <name type="scientific">Burkholderia pseudomallei 1710a</name>
    <dbReference type="NCBI Taxonomy" id="320371"/>
    <lineage>
        <taxon>Bacteria</taxon>
        <taxon>Pseudomonadati</taxon>
        <taxon>Pseudomonadota</taxon>
        <taxon>Betaproteobacteria</taxon>
        <taxon>Burkholderiales</taxon>
        <taxon>Burkholderiaceae</taxon>
        <taxon>Burkholderia</taxon>
        <taxon>pseudomallei group</taxon>
    </lineage>
</organism>
<accession>A0A0E1W9L6</accession>